<proteinExistence type="predicted"/>
<evidence type="ECO:0000313" key="2">
    <source>
        <dbReference type="EMBL" id="KAG8051289.1"/>
    </source>
</evidence>
<dbReference type="EMBL" id="JAAALK010000289">
    <property type="protein sequence ID" value="KAG8051289.1"/>
    <property type="molecule type" value="Genomic_DNA"/>
</dbReference>
<accession>A0A8J5VNF6</accession>
<gene>
    <name evidence="2" type="ORF">GUJ93_ZPchr0009g2432</name>
</gene>
<evidence type="ECO:0000256" key="1">
    <source>
        <dbReference type="SAM" id="MobiDB-lite"/>
    </source>
</evidence>
<comment type="caution">
    <text evidence="2">The sequence shown here is derived from an EMBL/GenBank/DDBJ whole genome shotgun (WGS) entry which is preliminary data.</text>
</comment>
<feature type="region of interest" description="Disordered" evidence="1">
    <location>
        <begin position="21"/>
        <end position="53"/>
    </location>
</feature>
<reference evidence="2" key="1">
    <citation type="journal article" date="2021" name="bioRxiv">
        <title>Whole Genome Assembly and Annotation of Northern Wild Rice, Zizania palustris L., Supports a Whole Genome Duplication in the Zizania Genus.</title>
        <authorList>
            <person name="Haas M."/>
            <person name="Kono T."/>
            <person name="Macchietto M."/>
            <person name="Millas R."/>
            <person name="McGilp L."/>
            <person name="Shao M."/>
            <person name="Duquette J."/>
            <person name="Hirsch C.N."/>
            <person name="Kimball J."/>
        </authorList>
    </citation>
    <scope>NUCLEOTIDE SEQUENCE</scope>
    <source>
        <tissue evidence="2">Fresh leaf tissue</tissue>
    </source>
</reference>
<keyword evidence="3" id="KW-1185">Reference proteome</keyword>
<sequence>MSVDEAWVYGFSVCFTFTHTEGKEKERREAPAKKRSWRKEAKPPERSRMAGPWEHEVGRLLPKLFSNSMASQEFVRSLGL</sequence>
<dbReference type="AlphaFoldDB" id="A0A8J5VNF6"/>
<organism evidence="2 3">
    <name type="scientific">Zizania palustris</name>
    <name type="common">Northern wild rice</name>
    <dbReference type="NCBI Taxonomy" id="103762"/>
    <lineage>
        <taxon>Eukaryota</taxon>
        <taxon>Viridiplantae</taxon>
        <taxon>Streptophyta</taxon>
        <taxon>Embryophyta</taxon>
        <taxon>Tracheophyta</taxon>
        <taxon>Spermatophyta</taxon>
        <taxon>Magnoliopsida</taxon>
        <taxon>Liliopsida</taxon>
        <taxon>Poales</taxon>
        <taxon>Poaceae</taxon>
        <taxon>BOP clade</taxon>
        <taxon>Oryzoideae</taxon>
        <taxon>Oryzeae</taxon>
        <taxon>Zizaniinae</taxon>
        <taxon>Zizania</taxon>
    </lineage>
</organism>
<dbReference type="Proteomes" id="UP000729402">
    <property type="component" value="Unassembled WGS sequence"/>
</dbReference>
<reference evidence="2" key="2">
    <citation type="submission" date="2021-02" db="EMBL/GenBank/DDBJ databases">
        <authorList>
            <person name="Kimball J.A."/>
            <person name="Haas M.W."/>
            <person name="Macchietto M."/>
            <person name="Kono T."/>
            <person name="Duquette J."/>
            <person name="Shao M."/>
        </authorList>
    </citation>
    <scope>NUCLEOTIDE SEQUENCE</scope>
    <source>
        <tissue evidence="2">Fresh leaf tissue</tissue>
    </source>
</reference>
<protein>
    <submittedName>
        <fullName evidence="2">Uncharacterized protein</fullName>
    </submittedName>
</protein>
<name>A0A8J5VNF6_ZIZPA</name>
<evidence type="ECO:0000313" key="3">
    <source>
        <dbReference type="Proteomes" id="UP000729402"/>
    </source>
</evidence>